<feature type="region of interest" description="Disordered" evidence="1">
    <location>
        <begin position="28"/>
        <end position="59"/>
    </location>
</feature>
<evidence type="ECO:0000313" key="2">
    <source>
        <dbReference type="EMBL" id="CAA9541997.1"/>
    </source>
</evidence>
<feature type="non-terminal residue" evidence="2">
    <location>
        <position position="1"/>
    </location>
</feature>
<gene>
    <name evidence="2" type="ORF">AVDCRST_MAG23-2172</name>
</gene>
<feature type="non-terminal residue" evidence="2">
    <location>
        <position position="59"/>
    </location>
</feature>
<dbReference type="AlphaFoldDB" id="A0A6J4U601"/>
<proteinExistence type="predicted"/>
<feature type="compositionally biased region" description="Basic and acidic residues" evidence="1">
    <location>
        <begin position="32"/>
        <end position="42"/>
    </location>
</feature>
<sequence>ALRSRRHPALDHGPFRLCPGGRWPLDAHQAARHQEGRADAALRRRSARQRRDMDCSGEL</sequence>
<dbReference type="EMBL" id="CADCWD010000073">
    <property type="protein sequence ID" value="CAA9541997.1"/>
    <property type="molecule type" value="Genomic_DNA"/>
</dbReference>
<feature type="compositionally biased region" description="Basic and acidic residues" evidence="1">
    <location>
        <begin position="49"/>
        <end position="59"/>
    </location>
</feature>
<organism evidence="2">
    <name type="scientific">uncultured Sphingosinicella sp</name>
    <dbReference type="NCBI Taxonomy" id="478748"/>
    <lineage>
        <taxon>Bacteria</taxon>
        <taxon>Pseudomonadati</taxon>
        <taxon>Pseudomonadota</taxon>
        <taxon>Alphaproteobacteria</taxon>
        <taxon>Sphingomonadales</taxon>
        <taxon>Sphingosinicellaceae</taxon>
        <taxon>Sphingosinicella</taxon>
        <taxon>environmental samples</taxon>
    </lineage>
</organism>
<accession>A0A6J4U601</accession>
<evidence type="ECO:0000256" key="1">
    <source>
        <dbReference type="SAM" id="MobiDB-lite"/>
    </source>
</evidence>
<reference evidence="2" key="1">
    <citation type="submission" date="2020-02" db="EMBL/GenBank/DDBJ databases">
        <authorList>
            <person name="Meier V. D."/>
        </authorList>
    </citation>
    <scope>NUCLEOTIDE SEQUENCE</scope>
    <source>
        <strain evidence="2">AVDCRST_MAG23</strain>
    </source>
</reference>
<protein>
    <submittedName>
        <fullName evidence="2">Uncharacterized protein</fullName>
    </submittedName>
</protein>
<name>A0A6J4U601_9SPHN</name>